<name>A0A5C6M4Q8_9PLAN</name>
<evidence type="ECO:0000313" key="2">
    <source>
        <dbReference type="Proteomes" id="UP000321083"/>
    </source>
</evidence>
<gene>
    <name evidence="1" type="ORF">E3A20_17570</name>
</gene>
<protein>
    <submittedName>
        <fullName evidence="1">Uncharacterized protein</fullName>
    </submittedName>
</protein>
<keyword evidence="2" id="KW-1185">Reference proteome</keyword>
<evidence type="ECO:0000313" key="1">
    <source>
        <dbReference type="EMBL" id="TWW09115.1"/>
    </source>
</evidence>
<accession>A0A5C6M4Q8</accession>
<sequence>GLVRHQAVIPWFRFMPAACECEDYQDVLKSA</sequence>
<feature type="non-terminal residue" evidence="1">
    <location>
        <position position="1"/>
    </location>
</feature>
<reference evidence="1 2" key="1">
    <citation type="submission" date="2019-08" db="EMBL/GenBank/DDBJ databases">
        <title>100 year-old enigma solved: identification of Planctomyces bekefii, the type genus and species of the phylum Planctomycetes.</title>
        <authorList>
            <person name="Svetlana D.N."/>
            <person name="Overmann J."/>
        </authorList>
    </citation>
    <scope>NUCLEOTIDE SEQUENCE [LARGE SCALE GENOMIC DNA]</scope>
    <source>
        <strain evidence="1">Phe10_nw2017</strain>
    </source>
</reference>
<dbReference type="AlphaFoldDB" id="A0A5C6M4Q8"/>
<organism evidence="1 2">
    <name type="scientific">Planctomyces bekefii</name>
    <dbReference type="NCBI Taxonomy" id="1653850"/>
    <lineage>
        <taxon>Bacteria</taxon>
        <taxon>Pseudomonadati</taxon>
        <taxon>Planctomycetota</taxon>
        <taxon>Planctomycetia</taxon>
        <taxon>Planctomycetales</taxon>
        <taxon>Planctomycetaceae</taxon>
        <taxon>Planctomyces</taxon>
    </lineage>
</organism>
<dbReference type="Proteomes" id="UP000321083">
    <property type="component" value="Unassembled WGS sequence"/>
</dbReference>
<dbReference type="EMBL" id="SRHE01000380">
    <property type="protein sequence ID" value="TWW09115.1"/>
    <property type="molecule type" value="Genomic_DNA"/>
</dbReference>
<proteinExistence type="predicted"/>
<comment type="caution">
    <text evidence="1">The sequence shown here is derived from an EMBL/GenBank/DDBJ whole genome shotgun (WGS) entry which is preliminary data.</text>
</comment>
<reference evidence="1 2" key="2">
    <citation type="submission" date="2019-08" db="EMBL/GenBank/DDBJ databases">
        <authorList>
            <person name="Henke P."/>
        </authorList>
    </citation>
    <scope>NUCLEOTIDE SEQUENCE [LARGE SCALE GENOMIC DNA]</scope>
    <source>
        <strain evidence="1">Phe10_nw2017</strain>
    </source>
</reference>